<sequence length="67" mass="7900">MLILLRARVHLFGIRIVYDCGLYAVQRTYSCRCHYISNNCFTKVHTSMSLHYVLRVRLTLACEDSKF</sequence>
<evidence type="ECO:0000313" key="1">
    <source>
        <dbReference type="EMBL" id="JAA78262.1"/>
    </source>
</evidence>
<accession>S4PRZ8</accession>
<reference evidence="1" key="1">
    <citation type="journal article" date="2013" name="BMC Genomics">
        <title>Unscrambling butterfly oogenesis.</title>
        <authorList>
            <person name="Carter J.M."/>
            <person name="Baker S.C."/>
            <person name="Pink R."/>
            <person name="Carter D.R."/>
            <person name="Collins A."/>
            <person name="Tomlin J."/>
            <person name="Gibbs M."/>
            <person name="Breuker C.J."/>
        </authorList>
    </citation>
    <scope>NUCLEOTIDE SEQUENCE</scope>
    <source>
        <tissue evidence="1">Ovary</tissue>
    </source>
</reference>
<dbReference type="AlphaFoldDB" id="S4PRZ8"/>
<protein>
    <submittedName>
        <fullName evidence="1">Uncharacterized protein</fullName>
    </submittedName>
</protein>
<proteinExistence type="predicted"/>
<name>S4PRZ8_9NEOP</name>
<reference evidence="1" key="2">
    <citation type="submission" date="2013-05" db="EMBL/GenBank/DDBJ databases">
        <authorList>
            <person name="Carter J.-M."/>
            <person name="Baker S.C."/>
            <person name="Pink R."/>
            <person name="Carter D.R.F."/>
            <person name="Collins A."/>
            <person name="Tomlin J."/>
            <person name="Gibbs M."/>
            <person name="Breuker C.J."/>
        </authorList>
    </citation>
    <scope>NUCLEOTIDE SEQUENCE</scope>
    <source>
        <tissue evidence="1">Ovary</tissue>
    </source>
</reference>
<organism evidence="1">
    <name type="scientific">Pararge aegeria</name>
    <name type="common">speckled wood butterfly</name>
    <dbReference type="NCBI Taxonomy" id="116150"/>
    <lineage>
        <taxon>Eukaryota</taxon>
        <taxon>Metazoa</taxon>
        <taxon>Ecdysozoa</taxon>
        <taxon>Arthropoda</taxon>
        <taxon>Hexapoda</taxon>
        <taxon>Insecta</taxon>
        <taxon>Pterygota</taxon>
        <taxon>Neoptera</taxon>
        <taxon>Endopterygota</taxon>
        <taxon>Lepidoptera</taxon>
        <taxon>Glossata</taxon>
        <taxon>Ditrysia</taxon>
        <taxon>Papilionoidea</taxon>
        <taxon>Nymphalidae</taxon>
        <taxon>Satyrinae</taxon>
        <taxon>Satyrini</taxon>
        <taxon>Parargina</taxon>
        <taxon>Pararge</taxon>
    </lineage>
</organism>
<dbReference type="EMBL" id="GAIX01014298">
    <property type="protein sequence ID" value="JAA78262.1"/>
    <property type="molecule type" value="Transcribed_RNA"/>
</dbReference>